<keyword evidence="4 9" id="KW-0863">Zinc-finger</keyword>
<feature type="region of interest" description="Disordered" evidence="11">
    <location>
        <begin position="57"/>
        <end position="78"/>
    </location>
</feature>
<dbReference type="PROSITE" id="PS50157">
    <property type="entry name" value="ZINC_FINGER_C2H2_2"/>
    <property type="match status" value="1"/>
</dbReference>
<keyword evidence="7 10" id="KW-0371">Homeobox</keyword>
<dbReference type="SMART" id="SM00389">
    <property type="entry name" value="HOX"/>
    <property type="match status" value="1"/>
</dbReference>
<keyword evidence="5" id="KW-0862">Zinc</keyword>
<feature type="compositionally biased region" description="Low complexity" evidence="11">
    <location>
        <begin position="431"/>
        <end position="445"/>
    </location>
</feature>
<evidence type="ECO:0000256" key="9">
    <source>
        <dbReference type="PROSITE-ProRule" id="PRU00042"/>
    </source>
</evidence>
<feature type="region of interest" description="Disordered" evidence="11">
    <location>
        <begin position="256"/>
        <end position="331"/>
    </location>
</feature>
<feature type="region of interest" description="Disordered" evidence="11">
    <location>
        <begin position="382"/>
        <end position="454"/>
    </location>
</feature>
<accession>A0ABQ8GTU4</accession>
<dbReference type="PANTHER" id="PTHR24406">
    <property type="entry name" value="TRANSCRIPTIONAL REPRESSOR CTCFL-RELATED"/>
    <property type="match status" value="1"/>
</dbReference>
<feature type="domain" description="C2H2-type" evidence="13">
    <location>
        <begin position="460"/>
        <end position="488"/>
    </location>
</feature>
<dbReference type="SUPFAM" id="SSF46689">
    <property type="entry name" value="Homeodomain-like"/>
    <property type="match status" value="1"/>
</dbReference>
<comment type="caution">
    <text evidence="14">The sequence shown here is derived from an EMBL/GenBank/DDBJ whole genome shotgun (WGS) entry which is preliminary data.</text>
</comment>
<organism evidence="14 15">
    <name type="scientific">Macrophomina phaseolina</name>
    <dbReference type="NCBI Taxonomy" id="35725"/>
    <lineage>
        <taxon>Eukaryota</taxon>
        <taxon>Fungi</taxon>
        <taxon>Dikarya</taxon>
        <taxon>Ascomycota</taxon>
        <taxon>Pezizomycotina</taxon>
        <taxon>Dothideomycetes</taxon>
        <taxon>Dothideomycetes incertae sedis</taxon>
        <taxon>Botryosphaeriales</taxon>
        <taxon>Botryosphaeriaceae</taxon>
        <taxon>Macrophomina</taxon>
    </lineage>
</organism>
<evidence type="ECO:0008006" key="16">
    <source>
        <dbReference type="Google" id="ProtNLM"/>
    </source>
</evidence>
<evidence type="ECO:0000259" key="12">
    <source>
        <dbReference type="PROSITE" id="PS50071"/>
    </source>
</evidence>
<keyword evidence="15" id="KW-1185">Reference proteome</keyword>
<dbReference type="EMBL" id="JAGTJR010000001">
    <property type="protein sequence ID" value="KAH7064665.1"/>
    <property type="molecule type" value="Genomic_DNA"/>
</dbReference>
<dbReference type="PROSITE" id="PS50071">
    <property type="entry name" value="HOMEOBOX_2"/>
    <property type="match status" value="1"/>
</dbReference>
<evidence type="ECO:0000256" key="3">
    <source>
        <dbReference type="ARBA" id="ARBA00022737"/>
    </source>
</evidence>
<evidence type="ECO:0000256" key="5">
    <source>
        <dbReference type="ARBA" id="ARBA00022833"/>
    </source>
</evidence>
<protein>
    <recommendedName>
        <fullName evidence="16">Homeobox</fullName>
    </recommendedName>
</protein>
<dbReference type="InterPro" id="IPR001356">
    <property type="entry name" value="HD"/>
</dbReference>
<evidence type="ECO:0000256" key="8">
    <source>
        <dbReference type="ARBA" id="ARBA00023242"/>
    </source>
</evidence>
<dbReference type="SMART" id="SM00355">
    <property type="entry name" value="ZnF_C2H2"/>
    <property type="match status" value="3"/>
</dbReference>
<evidence type="ECO:0000313" key="14">
    <source>
        <dbReference type="EMBL" id="KAH7064665.1"/>
    </source>
</evidence>
<feature type="region of interest" description="Disordered" evidence="11">
    <location>
        <begin position="723"/>
        <end position="769"/>
    </location>
</feature>
<evidence type="ECO:0000313" key="15">
    <source>
        <dbReference type="Proteomes" id="UP000774617"/>
    </source>
</evidence>
<dbReference type="InterPro" id="IPR009057">
    <property type="entry name" value="Homeodomain-like_sf"/>
</dbReference>
<comment type="subcellular location">
    <subcellularLocation>
        <location evidence="1 10">Nucleus</location>
    </subcellularLocation>
</comment>
<dbReference type="CDD" id="cd00086">
    <property type="entry name" value="homeodomain"/>
    <property type="match status" value="1"/>
</dbReference>
<reference evidence="14 15" key="1">
    <citation type="journal article" date="2021" name="Nat. Commun.">
        <title>Genetic determinants of endophytism in the Arabidopsis root mycobiome.</title>
        <authorList>
            <person name="Mesny F."/>
            <person name="Miyauchi S."/>
            <person name="Thiergart T."/>
            <person name="Pickel B."/>
            <person name="Atanasova L."/>
            <person name="Karlsson M."/>
            <person name="Huettel B."/>
            <person name="Barry K.W."/>
            <person name="Haridas S."/>
            <person name="Chen C."/>
            <person name="Bauer D."/>
            <person name="Andreopoulos W."/>
            <person name="Pangilinan J."/>
            <person name="LaButti K."/>
            <person name="Riley R."/>
            <person name="Lipzen A."/>
            <person name="Clum A."/>
            <person name="Drula E."/>
            <person name="Henrissat B."/>
            <person name="Kohler A."/>
            <person name="Grigoriev I.V."/>
            <person name="Martin F.M."/>
            <person name="Hacquard S."/>
        </authorList>
    </citation>
    <scope>NUCLEOTIDE SEQUENCE [LARGE SCALE GENOMIC DNA]</scope>
    <source>
        <strain evidence="14 15">MPI-SDFR-AT-0080</strain>
    </source>
</reference>
<name>A0ABQ8GTU4_9PEZI</name>
<dbReference type="InterPro" id="IPR008422">
    <property type="entry name" value="KN_HD"/>
</dbReference>
<keyword evidence="8 10" id="KW-0539">Nucleus</keyword>
<evidence type="ECO:0000256" key="2">
    <source>
        <dbReference type="ARBA" id="ARBA00022723"/>
    </source>
</evidence>
<feature type="region of interest" description="Disordered" evidence="11">
    <location>
        <begin position="180"/>
        <end position="206"/>
    </location>
</feature>
<dbReference type="InterPro" id="IPR013087">
    <property type="entry name" value="Znf_C2H2_type"/>
</dbReference>
<feature type="compositionally biased region" description="Low complexity" evidence="11">
    <location>
        <begin position="390"/>
        <end position="411"/>
    </location>
</feature>
<sequence>MAFLYMCALSGASSSWHTPTMDRRRHAAHDDNGNNNMQPYFHHHDALMQQWPDPMQVDMHQHHHHQQQQQQPDDISSWNYGGSATPDWWLSQASQDQFNQFAHFPPQPSGGWPVDHYPSPAALDYQGVPPFHPSATLPPADFSVAIPSDAQLISGDELDSLLNPQPLTFPSDLELSHAEYPQGSHHHHHLQQHQQQQQKVRQRISSPAKAILQKWFDDHIEDPYLEREDVSTLSEATGLTPRQVRTFFANARARKLPGPAISSQHSPPDSSGRDARGAVSRTPSFKPKQKHGSNVPSSVKPDSGAQQRMTPCPGGQQSPMQRYLSSSPEDEGVSEAMLRYAATSYAAIHQQSPSSSAAQAAAAAAAEPYSSSFATANTVNNNRSNPDAFSEAASSNGTSSTSSHAGSLDSALTTTHRIPRRGRKRHRNTHHASSASHHAANHTSAYATITRPRRDPSKPFQCTFCPRDFSQKYDWRRHEESVHIPQREWICLPAGARSAVHVHPTTGARSCVFCGARDPGRAHLLEQHNGAPCLAAPESARAFTRKDKLIQHLGQVHKVGGNAGAGLVLAGWCRRVEREVAMRCGACGVALRTWAERVEHVAAHFAEGVDMRFWLGAPGGVVAVPPSLSSPSSSQQGEVVDPLFPAWRGREGHGQGRRGGGGRGGGSGAVVSRPCEFCDMQFERYVECVWHERRVHGVYKVRPQPTDDGAGIANNPLQPRAAKELASPPFSPTVGQWGGVNGQGMLDESSEEKGKGVATEGQPFWGDRL</sequence>
<feature type="compositionally biased region" description="Polar residues" evidence="11">
    <location>
        <begin position="304"/>
        <end position="327"/>
    </location>
</feature>
<feature type="domain" description="Homeobox" evidence="12">
    <location>
        <begin position="195"/>
        <end position="254"/>
    </location>
</feature>
<gene>
    <name evidence="14" type="ORF">B0J12DRAFT_7007</name>
</gene>
<dbReference type="Gene3D" id="3.30.160.60">
    <property type="entry name" value="Classic Zinc Finger"/>
    <property type="match status" value="1"/>
</dbReference>
<feature type="compositionally biased region" description="Basic residues" evidence="11">
    <location>
        <begin position="417"/>
        <end position="430"/>
    </location>
</feature>
<evidence type="ECO:0000256" key="1">
    <source>
        <dbReference type="ARBA" id="ARBA00004123"/>
    </source>
</evidence>
<keyword evidence="6 10" id="KW-0238">DNA-binding</keyword>
<dbReference type="PROSITE" id="PS00028">
    <property type="entry name" value="ZINC_FINGER_C2H2_1"/>
    <property type="match status" value="3"/>
</dbReference>
<dbReference type="Proteomes" id="UP000774617">
    <property type="component" value="Unassembled WGS sequence"/>
</dbReference>
<evidence type="ECO:0000256" key="11">
    <source>
        <dbReference type="SAM" id="MobiDB-lite"/>
    </source>
</evidence>
<dbReference type="Gene3D" id="1.10.10.60">
    <property type="entry name" value="Homeodomain-like"/>
    <property type="match status" value="1"/>
</dbReference>
<evidence type="ECO:0000256" key="6">
    <source>
        <dbReference type="ARBA" id="ARBA00023125"/>
    </source>
</evidence>
<dbReference type="InterPro" id="IPR050888">
    <property type="entry name" value="ZnF_C2H2-type_TF"/>
</dbReference>
<evidence type="ECO:0000256" key="7">
    <source>
        <dbReference type="ARBA" id="ARBA00023155"/>
    </source>
</evidence>
<evidence type="ECO:0000259" key="13">
    <source>
        <dbReference type="PROSITE" id="PS50157"/>
    </source>
</evidence>
<proteinExistence type="predicted"/>
<keyword evidence="3" id="KW-0677">Repeat</keyword>
<evidence type="ECO:0000256" key="4">
    <source>
        <dbReference type="ARBA" id="ARBA00022771"/>
    </source>
</evidence>
<dbReference type="Pfam" id="PF05920">
    <property type="entry name" value="Homeobox_KN"/>
    <property type="match status" value="1"/>
</dbReference>
<feature type="DNA-binding region" description="Homeobox" evidence="10">
    <location>
        <begin position="197"/>
        <end position="255"/>
    </location>
</feature>
<keyword evidence="2" id="KW-0479">Metal-binding</keyword>
<evidence type="ECO:0000256" key="10">
    <source>
        <dbReference type="PROSITE-ProRule" id="PRU00108"/>
    </source>
</evidence>